<dbReference type="InterPro" id="IPR043968">
    <property type="entry name" value="SGNH"/>
</dbReference>
<feature type="transmembrane region" description="Helical" evidence="1">
    <location>
        <begin position="198"/>
        <end position="221"/>
    </location>
</feature>
<feature type="transmembrane region" description="Helical" evidence="1">
    <location>
        <begin position="313"/>
        <end position="333"/>
    </location>
</feature>
<proteinExistence type="predicted"/>
<keyword evidence="4" id="KW-0012">Acyltransferase</keyword>
<dbReference type="Pfam" id="PF19040">
    <property type="entry name" value="SGNH"/>
    <property type="match status" value="1"/>
</dbReference>
<feature type="transmembrane region" description="Helical" evidence="1">
    <location>
        <begin position="227"/>
        <end position="248"/>
    </location>
</feature>
<dbReference type="EC" id="2.3.1.-" evidence="4"/>
<keyword evidence="1" id="KW-0812">Transmembrane</keyword>
<dbReference type="InterPro" id="IPR050879">
    <property type="entry name" value="Acyltransferase_3"/>
</dbReference>
<reference evidence="4 5" key="1">
    <citation type="submission" date="2024-03" db="EMBL/GenBank/DDBJ databases">
        <title>Actinomycetospora sp. OC33-EN06, a novel actinomycete isolated from wild orchid (Aerides multiflora).</title>
        <authorList>
            <person name="Suriyachadkun C."/>
        </authorList>
    </citation>
    <scope>NUCLEOTIDE SEQUENCE [LARGE SCALE GENOMIC DNA]</scope>
    <source>
        <strain evidence="4 5">OC33-EN06</strain>
    </source>
</reference>
<feature type="transmembrane region" description="Helical" evidence="1">
    <location>
        <begin position="104"/>
        <end position="123"/>
    </location>
</feature>
<evidence type="ECO:0000256" key="1">
    <source>
        <dbReference type="SAM" id="Phobius"/>
    </source>
</evidence>
<dbReference type="RefSeq" id="WP_337713092.1">
    <property type="nucleotide sequence ID" value="NZ_JBBEGL010000002.1"/>
</dbReference>
<dbReference type="Proteomes" id="UP001370100">
    <property type="component" value="Unassembled WGS sequence"/>
</dbReference>
<name>A0ABU8N2L1_9PSEU</name>
<dbReference type="InterPro" id="IPR002656">
    <property type="entry name" value="Acyl_transf_3_dom"/>
</dbReference>
<feature type="transmembrane region" description="Helical" evidence="1">
    <location>
        <begin position="353"/>
        <end position="372"/>
    </location>
</feature>
<feature type="domain" description="SGNH" evidence="3">
    <location>
        <begin position="461"/>
        <end position="681"/>
    </location>
</feature>
<evidence type="ECO:0000313" key="5">
    <source>
        <dbReference type="Proteomes" id="UP001370100"/>
    </source>
</evidence>
<feature type="transmembrane region" description="Helical" evidence="1">
    <location>
        <begin position="392"/>
        <end position="412"/>
    </location>
</feature>
<evidence type="ECO:0000313" key="4">
    <source>
        <dbReference type="EMBL" id="MEJ2886617.1"/>
    </source>
</evidence>
<dbReference type="PANTHER" id="PTHR23028">
    <property type="entry name" value="ACETYLTRANSFERASE"/>
    <property type="match status" value="1"/>
</dbReference>
<feature type="transmembrane region" description="Helical" evidence="1">
    <location>
        <begin position="260"/>
        <end position="277"/>
    </location>
</feature>
<feature type="domain" description="Acyltransferase 3" evidence="2">
    <location>
        <begin position="41"/>
        <end position="367"/>
    </location>
</feature>
<organism evidence="4 5">
    <name type="scientific">Actinomycetospora aeridis</name>
    <dbReference type="NCBI Taxonomy" id="3129231"/>
    <lineage>
        <taxon>Bacteria</taxon>
        <taxon>Bacillati</taxon>
        <taxon>Actinomycetota</taxon>
        <taxon>Actinomycetes</taxon>
        <taxon>Pseudonocardiales</taxon>
        <taxon>Pseudonocardiaceae</taxon>
        <taxon>Actinomycetospora</taxon>
    </lineage>
</organism>
<keyword evidence="1" id="KW-0472">Membrane</keyword>
<dbReference type="PANTHER" id="PTHR23028:SF53">
    <property type="entry name" value="ACYL_TRANSF_3 DOMAIN-CONTAINING PROTEIN"/>
    <property type="match status" value="1"/>
</dbReference>
<protein>
    <submittedName>
        <fullName evidence="4">Acyltransferase family protein</fullName>
        <ecNumber evidence="4">2.3.1.-</ecNumber>
    </submittedName>
</protein>
<keyword evidence="4" id="KW-0808">Transferase</keyword>
<feature type="transmembrane region" description="Helical" evidence="1">
    <location>
        <begin position="66"/>
        <end position="83"/>
    </location>
</feature>
<keyword evidence="1" id="KW-1133">Transmembrane helix</keyword>
<feature type="transmembrane region" description="Helical" evidence="1">
    <location>
        <begin position="174"/>
        <end position="191"/>
    </location>
</feature>
<evidence type="ECO:0000259" key="2">
    <source>
        <dbReference type="Pfam" id="PF01757"/>
    </source>
</evidence>
<sequence length="691" mass="74327">MTASEATRPFRAAAVTTPISSPSAGRHRVDPPPTRSGFRPELQGLRALAVGLVVIYHVWVGRVSGGVDVFFVISGFLLAGQMTRAAERGGIDLSAYWGKTAKRLLAPTAVVLVGVVVASLAILPESRWAQTSREVLASALFFQNWQLAADSVDYYAAHNTASVVQHLWSLSIQGQFYLVFPVVIAAVALLARRAGWSVRGVVVTTLTIVSLGSLTWSIVLTQLDQQYAYFHSATRLWEFTLGGLLALGIERLRFGRGTRLFAGWLGVIALVLCGVLLDVEGGFPGYLALWPVVCALAILAAGRTDHRWGADRFLSSATMQYLGNISFPLYLWHWPVLLFTLALTRESALGPEAGLLVIAVSVVLAVATRHLIEVPLSSLGGRSRWSNHRAAVMLIVPVLILALSWQAIVALGQQSDATADAADHPGAMALVEGGPAPTPDLAPVPSFTTVGQDWTQPLPQCRTSTFESSMQVCSTAVDGVPARHLLVIGDSHMQQYLSALLPYAAEQRWRVTSILKGACSFGLGQLPPEEDPNCGEWNEAALREVEAEQPDAVVTLASRQVRVGLTEDTPASFVEGWKALEARGVQVLAVRDNPRFDYSPPACVEGQLSPDVPCSHPRSELYPASPSYERVPDVPANVAFLDVSNLLCTPTDCPPVVGNTLVYLDNNHLTATYARSMSPAVGPEAVRVLGW</sequence>
<keyword evidence="5" id="KW-1185">Reference proteome</keyword>
<evidence type="ECO:0000259" key="3">
    <source>
        <dbReference type="Pfam" id="PF19040"/>
    </source>
</evidence>
<feature type="transmembrane region" description="Helical" evidence="1">
    <location>
        <begin position="283"/>
        <end position="301"/>
    </location>
</feature>
<accession>A0ABU8N2L1</accession>
<dbReference type="Pfam" id="PF01757">
    <property type="entry name" value="Acyl_transf_3"/>
    <property type="match status" value="1"/>
</dbReference>
<dbReference type="GO" id="GO:0016746">
    <property type="term" value="F:acyltransferase activity"/>
    <property type="evidence" value="ECO:0007669"/>
    <property type="project" value="UniProtKB-KW"/>
</dbReference>
<comment type="caution">
    <text evidence="4">The sequence shown here is derived from an EMBL/GenBank/DDBJ whole genome shotgun (WGS) entry which is preliminary data.</text>
</comment>
<gene>
    <name evidence="4" type="ORF">WCD41_09170</name>
</gene>
<dbReference type="EMBL" id="JBBEGL010000002">
    <property type="protein sequence ID" value="MEJ2886617.1"/>
    <property type="molecule type" value="Genomic_DNA"/>
</dbReference>